<gene>
    <name evidence="3" type="primary">ORF33731</name>
</gene>
<protein>
    <recommendedName>
        <fullName evidence="2">DUF4455 domain-containing protein</fullName>
    </recommendedName>
</protein>
<dbReference type="AlphaFoldDB" id="A0A0B6YQR6"/>
<evidence type="ECO:0000259" key="2">
    <source>
        <dbReference type="Pfam" id="PF14643"/>
    </source>
</evidence>
<name>A0A0B6YQR6_9EUPU</name>
<evidence type="ECO:0000256" key="1">
    <source>
        <dbReference type="SAM" id="MobiDB-lite"/>
    </source>
</evidence>
<feature type="region of interest" description="Disordered" evidence="1">
    <location>
        <begin position="51"/>
        <end position="71"/>
    </location>
</feature>
<evidence type="ECO:0000313" key="3">
    <source>
        <dbReference type="EMBL" id="CEK58634.1"/>
    </source>
</evidence>
<feature type="non-terminal residue" evidence="3">
    <location>
        <position position="71"/>
    </location>
</feature>
<feature type="non-terminal residue" evidence="3">
    <location>
        <position position="1"/>
    </location>
</feature>
<proteinExistence type="predicted"/>
<dbReference type="InterPro" id="IPR028089">
    <property type="entry name" value="DUF4455"/>
</dbReference>
<dbReference type="Pfam" id="PF14643">
    <property type="entry name" value="DUF4455"/>
    <property type="match status" value="1"/>
</dbReference>
<feature type="domain" description="DUF4455" evidence="2">
    <location>
        <begin position="1"/>
        <end position="70"/>
    </location>
</feature>
<dbReference type="EMBL" id="HACG01011769">
    <property type="protein sequence ID" value="CEK58634.1"/>
    <property type="molecule type" value="Transcribed_RNA"/>
</dbReference>
<reference evidence="3" key="1">
    <citation type="submission" date="2014-12" db="EMBL/GenBank/DDBJ databases">
        <title>Insight into the proteome of Arion vulgaris.</title>
        <authorList>
            <person name="Aradska J."/>
            <person name="Bulat T."/>
            <person name="Smidak R."/>
            <person name="Sarate P."/>
            <person name="Gangsoo J."/>
            <person name="Sialana F."/>
            <person name="Bilban M."/>
            <person name="Lubec G."/>
        </authorList>
    </citation>
    <scope>NUCLEOTIDE SEQUENCE</scope>
    <source>
        <tissue evidence="3">Skin</tissue>
    </source>
</reference>
<organism evidence="3">
    <name type="scientific">Arion vulgaris</name>
    <dbReference type="NCBI Taxonomy" id="1028688"/>
    <lineage>
        <taxon>Eukaryota</taxon>
        <taxon>Metazoa</taxon>
        <taxon>Spiralia</taxon>
        <taxon>Lophotrochozoa</taxon>
        <taxon>Mollusca</taxon>
        <taxon>Gastropoda</taxon>
        <taxon>Heterobranchia</taxon>
        <taxon>Euthyneura</taxon>
        <taxon>Panpulmonata</taxon>
        <taxon>Eupulmonata</taxon>
        <taxon>Stylommatophora</taxon>
        <taxon>Helicina</taxon>
        <taxon>Arionoidea</taxon>
        <taxon>Arionidae</taxon>
        <taxon>Arion</taxon>
    </lineage>
</organism>
<accession>A0A0B6YQR6</accession>
<sequence>LESMQKMTEEHTDQMEEEINLLFNFAQGAANVWDVHEVGLAKLEKELQEHLENSRHRHDQSIQEKEANLDI</sequence>